<evidence type="ECO:0000256" key="1">
    <source>
        <dbReference type="SAM" id="MobiDB-lite"/>
    </source>
</evidence>
<dbReference type="GO" id="GO:0005615">
    <property type="term" value="C:extracellular space"/>
    <property type="evidence" value="ECO:0000318"/>
    <property type="project" value="GO_Central"/>
</dbReference>
<dbReference type="HOGENOM" id="CLU_387925_0_0_1"/>
<dbReference type="OrthoDB" id="5816579at2759"/>
<dbReference type="OMA" id="DHANKYY"/>
<dbReference type="PANTHER" id="PTHR35015:SF3">
    <property type="entry name" value="DELTA AND OSM-11-LIKE"/>
    <property type="match status" value="1"/>
</dbReference>
<dbReference type="EMBL" id="BX284603">
    <property type="protein sequence ID" value="CCD61881.1"/>
    <property type="molecule type" value="Genomic_DNA"/>
</dbReference>
<sequence>MKSLVFYFWILATFPVLNARDMLVRRACEINPEFSFCRRHTTTREIRSESEKKHDIFLRWAYVSAKDAQDIEDVDELETSRKKIYSIPDYCTKYSNNFSTYCLTGKLASLEGLLATFCSTYMKNCNIKGIVKEDKSTAKTEKVFPTPRPFIGALPSSTSSPKVSYCDGNMDRYKNECEKEGFQPEVFCRKFKEQCGKLDTIDADTTDDFGDDSLETPDEFEEHQSQRIEKKGEEAEEAKPEAQGVGTDEVTAYCTNYVENYNFYCVGDMSPEHEKFCNSYKKNCPDRVSLKQSGSFLGNEGGNEESRSSTGEDKTYLYKGSKKEYCEKFSVNYEYYCKGNIENAEIFTKFCPSYKKACVQERVPANPFSASKGQIQSASGTSDFPDLDHPSIRKSSAASRRAKLLKRRPCSADCDERIFPHCTKECKCDYDYPAVQKFCNPPPLPLFLNTCRLWYYGCPKYERYHYASQFIYSKAEKGKVLEGPKTSTTFQLLAPSGETLPYKPASARRFKRDSDMVFWPNDTSLFLEDNKNDTVDFEMELNQTTTKNVDKVITLKNGTTVHLIAAPPLPKQTNSRDQVLKDADQSAPNLPRVKKTTGGAAVPVFSDSVFSNALDQYNSLTDSRGILHRPRSRSPFTKPGLWEPNPDDPHNRDHANKYYYHPESVNVDWLQGQIAYGAHWAVPAAGVGGTDGFSAIHFPSIGTFLNIPDDYD</sequence>
<reference evidence="3 4" key="1">
    <citation type="journal article" date="1998" name="Science">
        <title>Genome sequence of the nematode C. elegans: a platform for investigating biology.</title>
        <authorList>
            <consortium name="The C. elegans sequencing consortium"/>
            <person name="Sulson J.E."/>
            <person name="Waterston R."/>
        </authorList>
    </citation>
    <scope>NUCLEOTIDE SEQUENCE [LARGE SCALE GENOMIC DNA]</scope>
    <source>
        <strain evidence="3 4">Bristol N2</strain>
    </source>
</reference>
<dbReference type="PaxDb" id="6239-K02F3.8"/>
<keyword evidence="2" id="KW-0732">Signal</keyword>
<gene>
    <name evidence="3 5" type="primary">dos-3</name>
    <name evidence="3" type="ORF">CELE_K02F3.8</name>
    <name evidence="5" type="ORF">K02F3.8</name>
</gene>
<dbReference type="eggNOG" id="ENOG502TIYG">
    <property type="taxonomic scope" value="Eukaryota"/>
</dbReference>
<dbReference type="AlphaFoldDB" id="B2MZA5"/>
<keyword evidence="4" id="KW-1185">Reference proteome</keyword>
<feature type="region of interest" description="Disordered" evidence="1">
    <location>
        <begin position="625"/>
        <end position="649"/>
    </location>
</feature>
<evidence type="ECO:0000256" key="2">
    <source>
        <dbReference type="SAM" id="SignalP"/>
    </source>
</evidence>
<evidence type="ECO:0000313" key="4">
    <source>
        <dbReference type="Proteomes" id="UP000001940"/>
    </source>
</evidence>
<accession>B2MZA5</accession>
<dbReference type="STRING" id="6239.K02F3.8.1"/>
<dbReference type="AGR" id="WB:WBGene00019331"/>
<feature type="region of interest" description="Disordered" evidence="1">
    <location>
        <begin position="206"/>
        <end position="244"/>
    </location>
</feature>
<name>B2MZA5_CAEEL</name>
<dbReference type="RefSeq" id="NP_497271.3">
    <property type="nucleotide sequence ID" value="NM_064870.8"/>
</dbReference>
<feature type="compositionally biased region" description="Polar residues" evidence="1">
    <location>
        <begin position="369"/>
        <end position="382"/>
    </location>
</feature>
<feature type="compositionally biased region" description="Basic and acidic residues" evidence="1">
    <location>
        <begin position="222"/>
        <end position="240"/>
    </location>
</feature>
<dbReference type="WormBase" id="K02F3.8">
    <property type="protein sequence ID" value="CE44852"/>
    <property type="gene ID" value="WBGene00019331"/>
    <property type="gene designation" value="dos-3"/>
</dbReference>
<evidence type="ECO:0000313" key="3">
    <source>
        <dbReference type="EMBL" id="CCD61881.1"/>
    </source>
</evidence>
<dbReference type="GeneID" id="186905"/>
<dbReference type="GO" id="GO:0045747">
    <property type="term" value="P:positive regulation of Notch signaling pathway"/>
    <property type="evidence" value="ECO:0000318"/>
    <property type="project" value="GO_Central"/>
</dbReference>
<feature type="chain" id="PRO_5002779025" evidence="2">
    <location>
        <begin position="20"/>
        <end position="712"/>
    </location>
</feature>
<proteinExistence type="predicted"/>
<organism evidence="3 4">
    <name type="scientific">Caenorhabditis elegans</name>
    <dbReference type="NCBI Taxonomy" id="6239"/>
    <lineage>
        <taxon>Eukaryota</taxon>
        <taxon>Metazoa</taxon>
        <taxon>Ecdysozoa</taxon>
        <taxon>Nematoda</taxon>
        <taxon>Chromadorea</taxon>
        <taxon>Rhabditida</taxon>
        <taxon>Rhabditina</taxon>
        <taxon>Rhabditomorpha</taxon>
        <taxon>Rhabditoidea</taxon>
        <taxon>Rhabditidae</taxon>
        <taxon>Peloderinae</taxon>
        <taxon>Caenorhabditis</taxon>
    </lineage>
</organism>
<dbReference type="InParanoid" id="B2MZA5"/>
<dbReference type="KEGG" id="cel:CELE_K02F3.8"/>
<protein>
    <submittedName>
        <fullName evidence="3">Delta and OSM-11-like</fullName>
    </submittedName>
</protein>
<dbReference type="Proteomes" id="UP000001940">
    <property type="component" value="Chromosome III"/>
</dbReference>
<dbReference type="SMR" id="B2MZA5"/>
<dbReference type="PANTHER" id="PTHR35015">
    <property type="entry name" value="PROTEIN CBR-OSM-7-RELATED"/>
    <property type="match status" value="1"/>
</dbReference>
<dbReference type="InterPro" id="IPR053124">
    <property type="entry name" value="Notch_signaling_modulators"/>
</dbReference>
<dbReference type="GO" id="GO:0005112">
    <property type="term" value="F:Notch binding"/>
    <property type="evidence" value="ECO:0000318"/>
    <property type="project" value="GO_Central"/>
</dbReference>
<dbReference type="FunCoup" id="B2MZA5">
    <property type="interactions" value="1346"/>
</dbReference>
<feature type="compositionally biased region" description="Acidic residues" evidence="1">
    <location>
        <begin position="206"/>
        <end position="221"/>
    </location>
</feature>
<feature type="region of interest" description="Disordered" evidence="1">
    <location>
        <begin position="369"/>
        <end position="390"/>
    </location>
</feature>
<evidence type="ECO:0000313" key="5">
    <source>
        <dbReference type="WormBase" id="K02F3.8"/>
    </source>
</evidence>
<dbReference type="CTD" id="186905"/>
<dbReference type="UCSC" id="K02F3.8">
    <property type="organism name" value="c. elegans"/>
</dbReference>
<feature type="signal peptide" evidence="2">
    <location>
        <begin position="1"/>
        <end position="19"/>
    </location>
</feature>